<proteinExistence type="predicted"/>
<feature type="region of interest" description="Disordered" evidence="1">
    <location>
        <begin position="176"/>
        <end position="216"/>
    </location>
</feature>
<feature type="region of interest" description="Disordered" evidence="1">
    <location>
        <begin position="45"/>
        <end position="140"/>
    </location>
</feature>
<name>A0AAV0C7E9_9ASTE</name>
<comment type="caution">
    <text evidence="2">The sequence shown here is derived from an EMBL/GenBank/DDBJ whole genome shotgun (WGS) entry which is preliminary data.</text>
</comment>
<dbReference type="AlphaFoldDB" id="A0AAV0C7E9"/>
<sequence length="484" mass="55157">MEGRITQIGRKLEEQMTEIERKFDKYQKESNAKFEELRAKMKAGFEEIKNQNKGRSSSRWHDSSASLHTSHSSHRSHRTSHHLRSQEESQTKSRTSSHSSKSRTSSQNPSHKPSRRSSSTDKVRSSPPFPRSQGESRTVSCNLRSRKVSSGSYQVAPLSSQADSYRTMVFTRAEDSSSQLLSKSPESQRELVNQEQTYREDTTTDSEEESNEESSINLGLEAEPIIRPLTCHNPSSLNNVSKEWNSFRENELPSSDRQGWNQGSVADALGERTDFVFSSARCCLVSVLLHTSKDYAKLKIVWVFRLSVSTNRVKMDFPLEEYAVAKIIWWNILKGDIWLKDSSKCLAKNEGGCQSCCLKGKEEIAEFPSGSCISIVGTAADALIAWSEATETQGLDLCAEARATSKWKIEQKVMNEDQYQQEQNHLNSMDALKREDLVLFLLEVWMNIHAWKLLDKPTVMYWEGRGARKKRKKQKIVAFSYYPP</sequence>
<accession>A0AAV0C7E9</accession>
<protein>
    <submittedName>
        <fullName evidence="2">Uncharacterized protein</fullName>
    </submittedName>
</protein>
<evidence type="ECO:0000313" key="3">
    <source>
        <dbReference type="Proteomes" id="UP001152523"/>
    </source>
</evidence>
<evidence type="ECO:0000313" key="2">
    <source>
        <dbReference type="EMBL" id="CAH9070668.1"/>
    </source>
</evidence>
<dbReference type="EMBL" id="CAMAPF010000018">
    <property type="protein sequence ID" value="CAH9070668.1"/>
    <property type="molecule type" value="Genomic_DNA"/>
</dbReference>
<reference evidence="2" key="1">
    <citation type="submission" date="2022-07" db="EMBL/GenBank/DDBJ databases">
        <authorList>
            <person name="Macas J."/>
            <person name="Novak P."/>
            <person name="Neumann P."/>
        </authorList>
    </citation>
    <scope>NUCLEOTIDE SEQUENCE</scope>
</reference>
<organism evidence="2 3">
    <name type="scientific">Cuscuta epithymum</name>
    <dbReference type="NCBI Taxonomy" id="186058"/>
    <lineage>
        <taxon>Eukaryota</taxon>
        <taxon>Viridiplantae</taxon>
        <taxon>Streptophyta</taxon>
        <taxon>Embryophyta</taxon>
        <taxon>Tracheophyta</taxon>
        <taxon>Spermatophyta</taxon>
        <taxon>Magnoliopsida</taxon>
        <taxon>eudicotyledons</taxon>
        <taxon>Gunneridae</taxon>
        <taxon>Pentapetalae</taxon>
        <taxon>asterids</taxon>
        <taxon>lamiids</taxon>
        <taxon>Solanales</taxon>
        <taxon>Convolvulaceae</taxon>
        <taxon>Cuscuteae</taxon>
        <taxon>Cuscuta</taxon>
        <taxon>Cuscuta subgen. Cuscuta</taxon>
    </lineage>
</organism>
<feature type="compositionally biased region" description="Low complexity" evidence="1">
    <location>
        <begin position="176"/>
        <end position="185"/>
    </location>
</feature>
<dbReference type="Proteomes" id="UP001152523">
    <property type="component" value="Unassembled WGS sequence"/>
</dbReference>
<gene>
    <name evidence="2" type="ORF">CEPIT_LOCUS3552</name>
</gene>
<feature type="compositionally biased region" description="Basic residues" evidence="1">
    <location>
        <begin position="71"/>
        <end position="83"/>
    </location>
</feature>
<feature type="compositionally biased region" description="Acidic residues" evidence="1">
    <location>
        <begin position="203"/>
        <end position="212"/>
    </location>
</feature>
<feature type="compositionally biased region" description="Low complexity" evidence="1">
    <location>
        <begin position="92"/>
        <end position="107"/>
    </location>
</feature>
<evidence type="ECO:0000256" key="1">
    <source>
        <dbReference type="SAM" id="MobiDB-lite"/>
    </source>
</evidence>
<keyword evidence="3" id="KW-1185">Reference proteome</keyword>